<evidence type="ECO:0000259" key="3">
    <source>
        <dbReference type="Pfam" id="PF02894"/>
    </source>
</evidence>
<dbReference type="GO" id="GO:0000166">
    <property type="term" value="F:nucleotide binding"/>
    <property type="evidence" value="ECO:0007669"/>
    <property type="project" value="InterPro"/>
</dbReference>
<gene>
    <name evidence="4" type="ORF">NIES2119_31255</name>
</gene>
<accession>A0A1U7I2J1</accession>
<keyword evidence="4" id="KW-0808">Transferase</keyword>
<dbReference type="EMBL" id="MRCE01000068">
    <property type="protein sequence ID" value="OKH30258.1"/>
    <property type="molecule type" value="Genomic_DNA"/>
</dbReference>
<dbReference type="RefSeq" id="WP_073597391.1">
    <property type="nucleotide sequence ID" value="NZ_MRCE01000068.1"/>
</dbReference>
<dbReference type="InterPro" id="IPR000683">
    <property type="entry name" value="Gfo/Idh/MocA-like_OxRdtase_N"/>
</dbReference>
<evidence type="ECO:0000313" key="5">
    <source>
        <dbReference type="Proteomes" id="UP000185860"/>
    </source>
</evidence>
<dbReference type="InterPro" id="IPR051450">
    <property type="entry name" value="Gfo/Idh/MocA_Oxidoreductases"/>
</dbReference>
<name>A0A1U7I2J1_9CYAN</name>
<feature type="domain" description="Gfo/Idh/MocA-like oxidoreductase N-terminal" evidence="2">
    <location>
        <begin position="13"/>
        <end position="131"/>
    </location>
</feature>
<reference evidence="4 5" key="1">
    <citation type="submission" date="2016-11" db="EMBL/GenBank/DDBJ databases">
        <title>Draft Genome Sequences of Nine Cyanobacterial Strains from Diverse Habitats.</title>
        <authorList>
            <person name="Zhu T."/>
            <person name="Hou S."/>
            <person name="Lu X."/>
            <person name="Hess W.R."/>
        </authorList>
    </citation>
    <scope>NUCLEOTIDE SEQUENCE [LARGE SCALE GENOMIC DNA]</scope>
    <source>
        <strain evidence="4 5">IAM M-71</strain>
    </source>
</reference>
<dbReference type="InterPro" id="IPR036291">
    <property type="entry name" value="NAD(P)-bd_dom_sf"/>
</dbReference>
<evidence type="ECO:0000256" key="1">
    <source>
        <dbReference type="ARBA" id="ARBA00010928"/>
    </source>
</evidence>
<organism evidence="4 5">
    <name type="scientific">[Phormidium ambiguum] IAM M-71</name>
    <dbReference type="NCBI Taxonomy" id="454136"/>
    <lineage>
        <taxon>Bacteria</taxon>
        <taxon>Bacillati</taxon>
        <taxon>Cyanobacteriota</taxon>
        <taxon>Cyanophyceae</taxon>
        <taxon>Oscillatoriophycideae</taxon>
        <taxon>Aerosakkonematales</taxon>
        <taxon>Aerosakkonemataceae</taxon>
        <taxon>Floridanema</taxon>
    </lineage>
</organism>
<dbReference type="Gene3D" id="3.30.360.10">
    <property type="entry name" value="Dihydrodipicolinate Reductase, domain 2"/>
    <property type="match status" value="1"/>
</dbReference>
<dbReference type="SUPFAM" id="SSF51735">
    <property type="entry name" value="NAD(P)-binding Rossmann-fold domains"/>
    <property type="match status" value="1"/>
</dbReference>
<evidence type="ECO:0000259" key="2">
    <source>
        <dbReference type="Pfam" id="PF01408"/>
    </source>
</evidence>
<dbReference type="InterPro" id="IPR004104">
    <property type="entry name" value="Gfo/Idh/MocA-like_OxRdtase_C"/>
</dbReference>
<dbReference type="AlphaFoldDB" id="A0A1U7I2J1"/>
<dbReference type="Proteomes" id="UP000185860">
    <property type="component" value="Unassembled WGS sequence"/>
</dbReference>
<dbReference type="Pfam" id="PF01408">
    <property type="entry name" value="GFO_IDH_MocA"/>
    <property type="match status" value="1"/>
</dbReference>
<dbReference type="Gene3D" id="3.40.50.720">
    <property type="entry name" value="NAD(P)-binding Rossmann-like Domain"/>
    <property type="match status" value="1"/>
</dbReference>
<proteinExistence type="inferred from homology"/>
<evidence type="ECO:0000313" key="4">
    <source>
        <dbReference type="EMBL" id="OKH30258.1"/>
    </source>
</evidence>
<sequence length="332" mass="36504">MSASAPFSVTVPLKVGLVGTGYAAKLRAETLQSESRTELIAVAGNTPERTESFAQTYQATAVLGWQNLVQRTDLDLVIICTVNSEHGAIAHTALSAGKHVIVEYPLSLNPWQAEELISLAANVNKLLHVEHIELLGGLHQALQKNLAAIGKPFYARYSTINPQKPAPHKWTYHSTQFGFPFVGALSRLHRLIDLFGKVATVSCESRFWPTESEYYTACLCTAKLRFTSGLIAEVTYGKGEVFYQASRPFEVYGENGCLIFNGDEGFLIQGEEKTPIDVGSRRGLFAKDTKMVLDYLTEGTPLYITPEVSLYTLKIADAVRRASETGKIIDIL</sequence>
<dbReference type="Pfam" id="PF02894">
    <property type="entry name" value="GFO_IDH_MocA_C"/>
    <property type="match status" value="1"/>
</dbReference>
<dbReference type="OrthoDB" id="455005at2"/>
<dbReference type="PANTHER" id="PTHR43377">
    <property type="entry name" value="BILIVERDIN REDUCTASE A"/>
    <property type="match status" value="1"/>
</dbReference>
<dbReference type="GO" id="GO:0016740">
    <property type="term" value="F:transferase activity"/>
    <property type="evidence" value="ECO:0007669"/>
    <property type="project" value="UniProtKB-KW"/>
</dbReference>
<dbReference type="PANTHER" id="PTHR43377:SF10">
    <property type="entry name" value="BILIVERDIN REDUCTASE"/>
    <property type="match status" value="1"/>
</dbReference>
<comment type="caution">
    <text evidence="4">The sequence shown here is derived from an EMBL/GenBank/DDBJ whole genome shotgun (WGS) entry which is preliminary data.</text>
</comment>
<protein>
    <submittedName>
        <fullName evidence="4">Glycosyl transferase family 2</fullName>
    </submittedName>
</protein>
<feature type="domain" description="Gfo/Idh/MocA-like oxidoreductase C-terminal" evidence="3">
    <location>
        <begin position="149"/>
        <end position="329"/>
    </location>
</feature>
<dbReference type="STRING" id="454136.NIES2119_31255"/>
<comment type="similarity">
    <text evidence="1">Belongs to the Gfo/Idh/MocA family.</text>
</comment>